<dbReference type="CDD" id="cd04301">
    <property type="entry name" value="NAT_SF"/>
    <property type="match status" value="1"/>
</dbReference>
<protein>
    <submittedName>
        <fullName evidence="2">GNAT family N-acetyltransferase</fullName>
    </submittedName>
</protein>
<dbReference type="PANTHER" id="PTHR43415">
    <property type="entry name" value="SPERMIDINE N(1)-ACETYLTRANSFERASE"/>
    <property type="match status" value="1"/>
</dbReference>
<dbReference type="Pfam" id="PF00583">
    <property type="entry name" value="Acetyltransf_1"/>
    <property type="match status" value="1"/>
</dbReference>
<dbReference type="SUPFAM" id="SSF55729">
    <property type="entry name" value="Acyl-CoA N-acyltransferases (Nat)"/>
    <property type="match status" value="1"/>
</dbReference>
<dbReference type="PROSITE" id="PS51186">
    <property type="entry name" value="GNAT"/>
    <property type="match status" value="1"/>
</dbReference>
<dbReference type="Proteomes" id="UP000280696">
    <property type="component" value="Unassembled WGS sequence"/>
</dbReference>
<dbReference type="EMBL" id="RAYQ01000023">
    <property type="protein sequence ID" value="RKI89440.1"/>
    <property type="molecule type" value="Genomic_DNA"/>
</dbReference>
<dbReference type="InterPro" id="IPR000182">
    <property type="entry name" value="GNAT_dom"/>
</dbReference>
<evidence type="ECO:0000259" key="1">
    <source>
        <dbReference type="PROSITE" id="PS51186"/>
    </source>
</evidence>
<dbReference type="GO" id="GO:0016747">
    <property type="term" value="F:acyltransferase activity, transferring groups other than amino-acyl groups"/>
    <property type="evidence" value="ECO:0007669"/>
    <property type="project" value="InterPro"/>
</dbReference>
<accession>A0A3A9ACM1</accession>
<keyword evidence="3" id="KW-1185">Reference proteome</keyword>
<keyword evidence="2" id="KW-0808">Transferase</keyword>
<sequence>MIRIKPYRASDVDTILSWCQDEKSFYQWTAGILGNCPITQKEFCFVESLMPFTAFDETGIVGFFTLRNPDESLDELRFGFVIVNPHRRGKGYGKAMLQLGLKFVFEIYGAKKVSLGVFENNLPAYYCYKAVGFNDVVLDTTETYCVLGEEWKCKEMIMENR</sequence>
<name>A0A3A9ACM1_9FIRM</name>
<reference evidence="2 3" key="1">
    <citation type="submission" date="2018-09" db="EMBL/GenBank/DDBJ databases">
        <title>Murine metabolic-syndrome-specific gut microbial biobank.</title>
        <authorList>
            <person name="Liu C."/>
        </authorList>
    </citation>
    <scope>NUCLEOTIDE SEQUENCE [LARGE SCALE GENOMIC DNA]</scope>
    <source>
        <strain evidence="2 3">0.1xD8-82</strain>
    </source>
</reference>
<dbReference type="InterPro" id="IPR016181">
    <property type="entry name" value="Acyl_CoA_acyltransferase"/>
</dbReference>
<gene>
    <name evidence="2" type="ORF">D7V94_18445</name>
</gene>
<evidence type="ECO:0000313" key="2">
    <source>
        <dbReference type="EMBL" id="RKI89440.1"/>
    </source>
</evidence>
<dbReference type="RefSeq" id="WP_120471782.1">
    <property type="nucleotide sequence ID" value="NZ_RAYQ01000023.1"/>
</dbReference>
<dbReference type="PANTHER" id="PTHR43415:SF5">
    <property type="entry name" value="ACETYLTRANSFERASE"/>
    <property type="match status" value="1"/>
</dbReference>
<feature type="domain" description="N-acetyltransferase" evidence="1">
    <location>
        <begin position="2"/>
        <end position="161"/>
    </location>
</feature>
<dbReference type="OrthoDB" id="9795206at2"/>
<evidence type="ECO:0000313" key="3">
    <source>
        <dbReference type="Proteomes" id="UP000280696"/>
    </source>
</evidence>
<dbReference type="AlphaFoldDB" id="A0A3A9ACM1"/>
<organism evidence="2 3">
    <name type="scientific">Parablautia intestinalis</name>
    <dbReference type="NCBI Taxonomy" id="2320100"/>
    <lineage>
        <taxon>Bacteria</taxon>
        <taxon>Bacillati</taxon>
        <taxon>Bacillota</taxon>
        <taxon>Clostridia</taxon>
        <taxon>Lachnospirales</taxon>
        <taxon>Lachnospiraceae</taxon>
        <taxon>Parablautia</taxon>
    </lineage>
</organism>
<comment type="caution">
    <text evidence="2">The sequence shown here is derived from an EMBL/GenBank/DDBJ whole genome shotgun (WGS) entry which is preliminary data.</text>
</comment>
<proteinExistence type="predicted"/>
<dbReference type="Gene3D" id="3.40.630.30">
    <property type="match status" value="1"/>
</dbReference>